<dbReference type="Proteomes" id="UP000011668">
    <property type="component" value="Unassembled WGS sequence"/>
</dbReference>
<reference evidence="2 3" key="1">
    <citation type="journal article" date="2013" name="Nat. Commun.">
        <title>The evolution and pathogenic mechanisms of the rice sheath blight pathogen.</title>
        <authorList>
            <person name="Zheng A."/>
            <person name="Lin R."/>
            <person name="Xu L."/>
            <person name="Qin P."/>
            <person name="Tang C."/>
            <person name="Ai P."/>
            <person name="Zhang D."/>
            <person name="Liu Y."/>
            <person name="Sun Z."/>
            <person name="Feng H."/>
            <person name="Wang Y."/>
            <person name="Chen Y."/>
            <person name="Liang X."/>
            <person name="Fu R."/>
            <person name="Li Q."/>
            <person name="Zhang J."/>
            <person name="Yu X."/>
            <person name="Xie Z."/>
            <person name="Ding L."/>
            <person name="Guan P."/>
            <person name="Tang J."/>
            <person name="Liang Y."/>
            <person name="Wang S."/>
            <person name="Deng Q."/>
            <person name="Li S."/>
            <person name="Zhu J."/>
            <person name="Wang L."/>
            <person name="Liu H."/>
            <person name="Li P."/>
        </authorList>
    </citation>
    <scope>NUCLEOTIDE SEQUENCE [LARGE SCALE GENOMIC DNA]</scope>
    <source>
        <strain evidence="3">AG-1 IA</strain>
    </source>
</reference>
<gene>
    <name evidence="2" type="ORF">AG1IA_01588</name>
</gene>
<sequence length="150" mass="16925">MSRGKPNFRMYCQISGNSVISETTADERVQIIAVYTRVHTSIARSEEPRGVPHYLIIAPSGLVHALEIDTLLVTSMALRLASCQMGIPRTNSLFVPKWTYLLSPNGQCSVRAVYERRNRNKLPEGWGENKNRRPSPRPGIHSAVLKNRRL</sequence>
<dbReference type="AlphaFoldDB" id="L8X239"/>
<dbReference type="HOGENOM" id="CLU_1741806_0_0_1"/>
<organism evidence="2 3">
    <name type="scientific">Thanatephorus cucumeris (strain AG1-IA)</name>
    <name type="common">Rice sheath blight fungus</name>
    <name type="synonym">Rhizoctonia solani</name>
    <dbReference type="NCBI Taxonomy" id="983506"/>
    <lineage>
        <taxon>Eukaryota</taxon>
        <taxon>Fungi</taxon>
        <taxon>Dikarya</taxon>
        <taxon>Basidiomycota</taxon>
        <taxon>Agaricomycotina</taxon>
        <taxon>Agaricomycetes</taxon>
        <taxon>Cantharellales</taxon>
        <taxon>Ceratobasidiaceae</taxon>
        <taxon>Rhizoctonia</taxon>
        <taxon>Rhizoctonia solani AG-1</taxon>
    </lineage>
</organism>
<evidence type="ECO:0000256" key="1">
    <source>
        <dbReference type="SAM" id="MobiDB-lite"/>
    </source>
</evidence>
<evidence type="ECO:0000313" key="3">
    <source>
        <dbReference type="Proteomes" id="UP000011668"/>
    </source>
</evidence>
<protein>
    <submittedName>
        <fullName evidence="2">Uncharacterized protein</fullName>
    </submittedName>
</protein>
<evidence type="ECO:0000313" key="2">
    <source>
        <dbReference type="EMBL" id="ELU44371.1"/>
    </source>
</evidence>
<dbReference type="EMBL" id="AFRT01000335">
    <property type="protein sequence ID" value="ELU44371.1"/>
    <property type="molecule type" value="Genomic_DNA"/>
</dbReference>
<accession>L8X239</accession>
<name>L8X239_THACA</name>
<feature type="region of interest" description="Disordered" evidence="1">
    <location>
        <begin position="122"/>
        <end position="150"/>
    </location>
</feature>
<proteinExistence type="predicted"/>
<comment type="caution">
    <text evidence="2">The sequence shown here is derived from an EMBL/GenBank/DDBJ whole genome shotgun (WGS) entry which is preliminary data.</text>
</comment>
<keyword evidence="3" id="KW-1185">Reference proteome</keyword>